<dbReference type="PANTHER" id="PTHR11266">
    <property type="entry name" value="PEROXISOMAL MEMBRANE PROTEIN 2, PXMP2 MPV17"/>
    <property type="match status" value="1"/>
</dbReference>
<evidence type="ECO:0000256" key="3">
    <source>
        <dbReference type="ARBA" id="ARBA00022692"/>
    </source>
</evidence>
<dbReference type="PANTHER" id="PTHR11266:SF88">
    <property type="entry name" value="PROTEIN SYM1-LIKE"/>
    <property type="match status" value="1"/>
</dbReference>
<evidence type="ECO:0000313" key="7">
    <source>
        <dbReference type="EMBL" id="GEU78474.1"/>
    </source>
</evidence>
<feature type="transmembrane region" description="Helical" evidence="6">
    <location>
        <begin position="352"/>
        <end position="370"/>
    </location>
</feature>
<dbReference type="GO" id="GO:0016020">
    <property type="term" value="C:membrane"/>
    <property type="evidence" value="ECO:0007669"/>
    <property type="project" value="UniProtKB-SubCell"/>
</dbReference>
<keyword evidence="5 6" id="KW-0472">Membrane</keyword>
<dbReference type="EMBL" id="BKCJ010007681">
    <property type="protein sequence ID" value="GEU78474.1"/>
    <property type="molecule type" value="Genomic_DNA"/>
</dbReference>
<keyword evidence="4 6" id="KW-1133">Transmembrane helix</keyword>
<accession>A0A6L2N1R4</accession>
<dbReference type="GO" id="GO:0005737">
    <property type="term" value="C:cytoplasm"/>
    <property type="evidence" value="ECO:0007669"/>
    <property type="project" value="TreeGrafter"/>
</dbReference>
<comment type="similarity">
    <text evidence="2">Belongs to the peroxisomal membrane protein PXMP2/4 family.</text>
</comment>
<evidence type="ECO:0000256" key="4">
    <source>
        <dbReference type="ARBA" id="ARBA00022989"/>
    </source>
</evidence>
<evidence type="ECO:0000256" key="6">
    <source>
        <dbReference type="SAM" id="Phobius"/>
    </source>
</evidence>
<gene>
    <name evidence="7" type="ORF">Tci_050452</name>
</gene>
<dbReference type="Pfam" id="PF04117">
    <property type="entry name" value="Mpv17_PMP22"/>
    <property type="match status" value="1"/>
</dbReference>
<comment type="subcellular location">
    <subcellularLocation>
        <location evidence="1">Membrane</location>
        <topology evidence="1">Multi-pass membrane protein</topology>
    </subcellularLocation>
</comment>
<evidence type="ECO:0000256" key="2">
    <source>
        <dbReference type="ARBA" id="ARBA00006824"/>
    </source>
</evidence>
<evidence type="ECO:0000256" key="5">
    <source>
        <dbReference type="ARBA" id="ARBA00023136"/>
    </source>
</evidence>
<name>A0A6L2N1R4_TANCI</name>
<dbReference type="AlphaFoldDB" id="A0A6L2N1R4"/>
<protein>
    <submittedName>
        <fullName evidence="7">PXMP2/4 family protein 4-like</fullName>
    </submittedName>
</protein>
<keyword evidence="3 6" id="KW-0812">Transmembrane</keyword>
<proteinExistence type="inferred from homology"/>
<dbReference type="InterPro" id="IPR006912">
    <property type="entry name" value="Harbinger_derived_prot"/>
</dbReference>
<dbReference type="InterPro" id="IPR007248">
    <property type="entry name" value="Mpv17_PMP22"/>
</dbReference>
<feature type="transmembrane region" description="Helical" evidence="6">
    <location>
        <begin position="280"/>
        <end position="298"/>
    </location>
</feature>
<evidence type="ECO:0000256" key="1">
    <source>
        <dbReference type="ARBA" id="ARBA00004141"/>
    </source>
</evidence>
<sequence length="372" mass="42553">MSRSLFTGIVEEVTLHCAFFREKKDCTEKIGISPLIKCTSAIRQLAHGTVLDALDEYLQMGHATSHPFILLEAVALQDIWIWHAFFGVSRANNDINITQRSPLLNDLKMGKALEVPFVANDVTYPWGYYLCDMIYLEWVPFIKSVINLADDDRKRLRYKAMHEAARKDVERAFDSKEAVSSKWYPEEEHQRDDLIRSDEERYRIMRPLLTKSVSAGLIYGAADLTAQSMTMEASDSLNLIRTFRMAMFGLLILGPAQHVWFNFLGKILPKRDMITTFKKLIVGQIFYGPSCTAVFFTYNASLQGESVSEIALRLKRDLLPTLTGGLMYWPVCDFFTYKIIPVHLQPLMNSSFSFLWTIYLTYMASLAKASEA</sequence>
<feature type="transmembrane region" description="Helical" evidence="6">
    <location>
        <begin position="246"/>
        <end position="268"/>
    </location>
</feature>
<comment type="caution">
    <text evidence="7">The sequence shown here is derived from an EMBL/GenBank/DDBJ whole genome shotgun (WGS) entry which is preliminary data.</text>
</comment>
<reference evidence="7" key="1">
    <citation type="journal article" date="2019" name="Sci. Rep.">
        <title>Draft genome of Tanacetum cinerariifolium, the natural source of mosquito coil.</title>
        <authorList>
            <person name="Yamashiro T."/>
            <person name="Shiraishi A."/>
            <person name="Satake H."/>
            <person name="Nakayama K."/>
        </authorList>
    </citation>
    <scope>NUCLEOTIDE SEQUENCE</scope>
</reference>
<dbReference type="Pfam" id="PF04827">
    <property type="entry name" value="Plant_tran"/>
    <property type="match status" value="1"/>
</dbReference>
<organism evidence="7">
    <name type="scientific">Tanacetum cinerariifolium</name>
    <name type="common">Dalmatian daisy</name>
    <name type="synonym">Chrysanthemum cinerariifolium</name>
    <dbReference type="NCBI Taxonomy" id="118510"/>
    <lineage>
        <taxon>Eukaryota</taxon>
        <taxon>Viridiplantae</taxon>
        <taxon>Streptophyta</taxon>
        <taxon>Embryophyta</taxon>
        <taxon>Tracheophyta</taxon>
        <taxon>Spermatophyta</taxon>
        <taxon>Magnoliopsida</taxon>
        <taxon>eudicotyledons</taxon>
        <taxon>Gunneridae</taxon>
        <taxon>Pentapetalae</taxon>
        <taxon>asterids</taxon>
        <taxon>campanulids</taxon>
        <taxon>Asterales</taxon>
        <taxon>Asteraceae</taxon>
        <taxon>Asteroideae</taxon>
        <taxon>Anthemideae</taxon>
        <taxon>Anthemidinae</taxon>
        <taxon>Tanacetum</taxon>
    </lineage>
</organism>